<sequence>MLETPSSRLPKPPPAIAALSLSLSTVGRLRGEASRPARPMLLPLPPPPPPPACSLRRPVPPFHLLSAAAAPAATPLLPARLLRSCASPIRAQLHSSSSTPDSLPFSFSFTASSPGDFRRNPNPAGNGEYEAEEEEESIVGDCLVFEEGAFEGGDPFLPPDPGADGEGQRKRRKPQRRKPDAEVNAEDLVPEKWREVVAEINLTKKEKRRIAQELKFGSRVERRKKLPVPDLEEYRSYRAMKLSQLNPVVLDNPRKFPPPPPPVEVDPPSDGRVSPRNPRIAVGDASLEAISDFLNSDEYVPGENDDDKKPGKRKLFTKEEKVLLNKQIPNLADATSSKWLPLHTLAASGEFYLLDTLLKHTMDVNVADKDGLCAIHKAILGNKVAIVNYLLKESANPFVCDQDGATLLHYAVVTASSPIIKILLLYDVDINLPDDVWL</sequence>
<evidence type="ECO:0000313" key="6">
    <source>
        <dbReference type="Proteomes" id="UP000652761"/>
    </source>
</evidence>
<dbReference type="Proteomes" id="UP000652761">
    <property type="component" value="Unassembled WGS sequence"/>
</dbReference>
<feature type="region of interest" description="Disordered" evidence="4">
    <location>
        <begin position="150"/>
        <end position="186"/>
    </location>
</feature>
<dbReference type="EMBL" id="NMUH01013079">
    <property type="protein sequence ID" value="MQM22502.1"/>
    <property type="molecule type" value="Genomic_DNA"/>
</dbReference>
<feature type="repeat" description="ANK" evidence="3">
    <location>
        <begin position="403"/>
        <end position="435"/>
    </location>
</feature>
<dbReference type="InterPro" id="IPR002110">
    <property type="entry name" value="Ankyrin_rpt"/>
</dbReference>
<proteinExistence type="predicted"/>
<evidence type="ECO:0008006" key="7">
    <source>
        <dbReference type="Google" id="ProtNLM"/>
    </source>
</evidence>
<dbReference type="AlphaFoldDB" id="A0A843XTS3"/>
<protein>
    <recommendedName>
        <fullName evidence="7">Ankyrin repeat domain-containing protein, chloroplastic</fullName>
    </recommendedName>
</protein>
<keyword evidence="1" id="KW-0677">Repeat</keyword>
<dbReference type="OrthoDB" id="1577640at2759"/>
<name>A0A843XTS3_COLES</name>
<dbReference type="SMART" id="SM00248">
    <property type="entry name" value="ANK"/>
    <property type="match status" value="3"/>
</dbReference>
<feature type="compositionally biased region" description="Pro residues" evidence="4">
    <location>
        <begin position="255"/>
        <end position="265"/>
    </location>
</feature>
<feature type="region of interest" description="Disordered" evidence="4">
    <location>
        <begin position="249"/>
        <end position="275"/>
    </location>
</feature>
<reference evidence="5" key="1">
    <citation type="submission" date="2017-07" db="EMBL/GenBank/DDBJ databases">
        <title>Taro Niue Genome Assembly and Annotation.</title>
        <authorList>
            <person name="Atibalentja N."/>
            <person name="Keating K."/>
            <person name="Fields C.J."/>
        </authorList>
    </citation>
    <scope>NUCLEOTIDE SEQUENCE</scope>
    <source>
        <strain evidence="5">Niue_2</strain>
        <tissue evidence="5">Leaf</tissue>
    </source>
</reference>
<feature type="region of interest" description="Disordered" evidence="4">
    <location>
        <begin position="91"/>
        <end position="133"/>
    </location>
</feature>
<organism evidence="5 6">
    <name type="scientific">Colocasia esculenta</name>
    <name type="common">Wild taro</name>
    <name type="synonym">Arum esculentum</name>
    <dbReference type="NCBI Taxonomy" id="4460"/>
    <lineage>
        <taxon>Eukaryota</taxon>
        <taxon>Viridiplantae</taxon>
        <taxon>Streptophyta</taxon>
        <taxon>Embryophyta</taxon>
        <taxon>Tracheophyta</taxon>
        <taxon>Spermatophyta</taxon>
        <taxon>Magnoliopsida</taxon>
        <taxon>Liliopsida</taxon>
        <taxon>Araceae</taxon>
        <taxon>Aroideae</taxon>
        <taxon>Colocasieae</taxon>
        <taxon>Colocasia</taxon>
    </lineage>
</organism>
<feature type="repeat" description="ANK" evidence="3">
    <location>
        <begin position="337"/>
        <end position="369"/>
    </location>
</feature>
<dbReference type="InterPro" id="IPR036770">
    <property type="entry name" value="Ankyrin_rpt-contain_sf"/>
</dbReference>
<keyword evidence="6" id="KW-1185">Reference proteome</keyword>
<accession>A0A843XTS3</accession>
<evidence type="ECO:0000256" key="1">
    <source>
        <dbReference type="ARBA" id="ARBA00022737"/>
    </source>
</evidence>
<dbReference type="PROSITE" id="PS50297">
    <property type="entry name" value="ANK_REP_REGION"/>
    <property type="match status" value="1"/>
</dbReference>
<dbReference type="PROSITE" id="PS50088">
    <property type="entry name" value="ANK_REPEAT"/>
    <property type="match status" value="2"/>
</dbReference>
<feature type="compositionally biased region" description="Pro residues" evidence="4">
    <location>
        <begin position="42"/>
        <end position="52"/>
    </location>
</feature>
<evidence type="ECO:0000256" key="4">
    <source>
        <dbReference type="SAM" id="MobiDB-lite"/>
    </source>
</evidence>
<evidence type="ECO:0000313" key="5">
    <source>
        <dbReference type="EMBL" id="MQM22502.1"/>
    </source>
</evidence>
<dbReference type="Pfam" id="PF12796">
    <property type="entry name" value="Ank_2"/>
    <property type="match status" value="1"/>
</dbReference>
<dbReference type="SUPFAM" id="SSF48403">
    <property type="entry name" value="Ankyrin repeat"/>
    <property type="match status" value="1"/>
</dbReference>
<dbReference type="Gene3D" id="1.25.40.20">
    <property type="entry name" value="Ankyrin repeat-containing domain"/>
    <property type="match status" value="1"/>
</dbReference>
<feature type="region of interest" description="Disordered" evidence="4">
    <location>
        <begin position="30"/>
        <end position="55"/>
    </location>
</feature>
<gene>
    <name evidence="5" type="ORF">Taro_055555</name>
</gene>
<dbReference type="PANTHER" id="PTHR24203">
    <property type="entry name" value="ANKYRIN REPEAT FAMILY PROTEIN"/>
    <property type="match status" value="1"/>
</dbReference>
<comment type="caution">
    <text evidence="5">The sequence shown here is derived from an EMBL/GenBank/DDBJ whole genome shotgun (WGS) entry which is preliminary data.</text>
</comment>
<keyword evidence="2 3" id="KW-0040">ANK repeat</keyword>
<evidence type="ECO:0000256" key="3">
    <source>
        <dbReference type="PROSITE-ProRule" id="PRU00023"/>
    </source>
</evidence>
<feature type="compositionally biased region" description="Low complexity" evidence="4">
    <location>
        <begin position="95"/>
        <end position="110"/>
    </location>
</feature>
<dbReference type="PANTHER" id="PTHR24203:SF86">
    <property type="entry name" value="PROTEASOME 26S SUBUNIT, NON-ATPASE 10"/>
    <property type="match status" value="1"/>
</dbReference>
<evidence type="ECO:0000256" key="2">
    <source>
        <dbReference type="ARBA" id="ARBA00023043"/>
    </source>
</evidence>
<dbReference type="FunFam" id="1.25.40.20:FF:000461">
    <property type="entry name" value="Ankyrin repeat domain-containing protein, chloroplastic"/>
    <property type="match status" value="1"/>
</dbReference>